<comment type="caution">
    <text evidence="7">The sequence shown here is derived from an EMBL/GenBank/DDBJ whole genome shotgun (WGS) entry which is preliminary data.</text>
</comment>
<keyword evidence="2 6" id="KW-0732">Signal</keyword>
<protein>
    <submittedName>
        <fullName evidence="7">ABC transporter substrate-binding protein</fullName>
    </submittedName>
</protein>
<keyword evidence="1" id="KW-1003">Cell membrane</keyword>
<dbReference type="PANTHER" id="PTHR43649">
    <property type="entry name" value="ARABINOSE-BINDING PROTEIN-RELATED"/>
    <property type="match status" value="1"/>
</dbReference>
<reference evidence="7 8" key="1">
    <citation type="submission" date="2021-01" db="EMBL/GenBank/DDBJ databases">
        <title>Whole genome shotgun sequence of Asanoa iriomotensis NBRC 100142.</title>
        <authorList>
            <person name="Komaki H."/>
            <person name="Tamura T."/>
        </authorList>
    </citation>
    <scope>NUCLEOTIDE SEQUENCE [LARGE SCALE GENOMIC DNA]</scope>
    <source>
        <strain evidence="7 8">NBRC 100142</strain>
    </source>
</reference>
<dbReference type="EMBL" id="BONC01000012">
    <property type="protein sequence ID" value="GIF56098.1"/>
    <property type="molecule type" value="Genomic_DNA"/>
</dbReference>
<feature type="signal peptide" evidence="6">
    <location>
        <begin position="1"/>
        <end position="23"/>
    </location>
</feature>
<gene>
    <name evidence="7" type="ORF">Air01nite_21930</name>
</gene>
<evidence type="ECO:0000256" key="6">
    <source>
        <dbReference type="SAM" id="SignalP"/>
    </source>
</evidence>
<dbReference type="InterPro" id="IPR006059">
    <property type="entry name" value="SBP"/>
</dbReference>
<proteinExistence type="predicted"/>
<dbReference type="PANTHER" id="PTHR43649:SF33">
    <property type="entry name" value="POLYGALACTURONAN_RHAMNOGALACTURONAN-BINDING PROTEIN YTCQ"/>
    <property type="match status" value="1"/>
</dbReference>
<evidence type="ECO:0000256" key="5">
    <source>
        <dbReference type="ARBA" id="ARBA00023288"/>
    </source>
</evidence>
<dbReference type="PROSITE" id="PS51318">
    <property type="entry name" value="TAT"/>
    <property type="match status" value="1"/>
</dbReference>
<name>A0ABQ4BZX8_9ACTN</name>
<dbReference type="RefSeq" id="WP_203701900.1">
    <property type="nucleotide sequence ID" value="NZ_BAAALU010000012.1"/>
</dbReference>
<evidence type="ECO:0000256" key="1">
    <source>
        <dbReference type="ARBA" id="ARBA00022475"/>
    </source>
</evidence>
<dbReference type="InterPro" id="IPR006311">
    <property type="entry name" value="TAT_signal"/>
</dbReference>
<sequence>MNRTPTGLSRRNLLKLGAGGALATFLGACAGGAEAPGAKGKSGKLTVWAGFASKEAEDWYRANVLEAFNKKYPNVPADLVIKQFDTMAQQQQTALAAGAGPDIVGGSGPAALREYAAAGYLLPLDDYAKKLGWNDRVLGWAMKTGVVDGKLVALPTNYESMQIFYNPATLAKHGWTYPKNRAEFEAICREAKGKGIIPVSAGNADYKDSNEWHVSVFLNHIAGPDAVRQALKGEAKFSDPVFVDAIEQARGYFTQGWWGGAVDRYFTNTFPQQYQQVAKGEAVFNITGTWGLGEIGPFFGKEGGNDAEWAWGAIPSLRDGVPENIWELAVGGTRSINAKSANPDAAADFMDFHLQDPKLQGRALAEANFAPPPIAMSESDFPADLDERVSSLYAAFGDAAQVGYTTWTFFPPKTDTFIIEGWEKLITGKLTSQQYCQQIADTFGPELAAGVVPPLPE</sequence>
<dbReference type="PROSITE" id="PS51257">
    <property type="entry name" value="PROKAR_LIPOPROTEIN"/>
    <property type="match status" value="1"/>
</dbReference>
<dbReference type="Proteomes" id="UP000624325">
    <property type="component" value="Unassembled WGS sequence"/>
</dbReference>
<evidence type="ECO:0000256" key="3">
    <source>
        <dbReference type="ARBA" id="ARBA00023136"/>
    </source>
</evidence>
<keyword evidence="3" id="KW-0472">Membrane</keyword>
<evidence type="ECO:0000313" key="7">
    <source>
        <dbReference type="EMBL" id="GIF56098.1"/>
    </source>
</evidence>
<feature type="chain" id="PRO_5046455845" evidence="6">
    <location>
        <begin position="24"/>
        <end position="457"/>
    </location>
</feature>
<keyword evidence="4" id="KW-0564">Palmitate</keyword>
<evidence type="ECO:0000313" key="8">
    <source>
        <dbReference type="Proteomes" id="UP000624325"/>
    </source>
</evidence>
<keyword evidence="8" id="KW-1185">Reference proteome</keyword>
<dbReference type="SUPFAM" id="SSF53850">
    <property type="entry name" value="Periplasmic binding protein-like II"/>
    <property type="match status" value="1"/>
</dbReference>
<evidence type="ECO:0000256" key="4">
    <source>
        <dbReference type="ARBA" id="ARBA00023139"/>
    </source>
</evidence>
<evidence type="ECO:0000256" key="2">
    <source>
        <dbReference type="ARBA" id="ARBA00022729"/>
    </source>
</evidence>
<dbReference type="Pfam" id="PF01547">
    <property type="entry name" value="SBP_bac_1"/>
    <property type="match status" value="1"/>
</dbReference>
<organism evidence="7 8">
    <name type="scientific">Asanoa iriomotensis</name>
    <dbReference type="NCBI Taxonomy" id="234613"/>
    <lineage>
        <taxon>Bacteria</taxon>
        <taxon>Bacillati</taxon>
        <taxon>Actinomycetota</taxon>
        <taxon>Actinomycetes</taxon>
        <taxon>Micromonosporales</taxon>
        <taxon>Micromonosporaceae</taxon>
        <taxon>Asanoa</taxon>
    </lineage>
</organism>
<dbReference type="InterPro" id="IPR050490">
    <property type="entry name" value="Bact_solute-bd_prot1"/>
</dbReference>
<dbReference type="Gene3D" id="3.40.190.10">
    <property type="entry name" value="Periplasmic binding protein-like II"/>
    <property type="match status" value="2"/>
</dbReference>
<keyword evidence="5" id="KW-0449">Lipoprotein</keyword>
<accession>A0ABQ4BZX8</accession>